<name>A0A6A7ALP1_9PLEO</name>
<reference evidence="1" key="1">
    <citation type="submission" date="2020-01" db="EMBL/GenBank/DDBJ databases">
        <authorList>
            <consortium name="DOE Joint Genome Institute"/>
            <person name="Haridas S."/>
            <person name="Albert R."/>
            <person name="Binder M."/>
            <person name="Bloem J."/>
            <person name="Labutti K."/>
            <person name="Salamov A."/>
            <person name="Andreopoulos B."/>
            <person name="Baker S.E."/>
            <person name="Barry K."/>
            <person name="Bills G."/>
            <person name="Bluhm B.H."/>
            <person name="Cannon C."/>
            <person name="Castanera R."/>
            <person name="Culley D.E."/>
            <person name="Daum C."/>
            <person name="Ezra D."/>
            <person name="Gonzalez J.B."/>
            <person name="Henrissat B."/>
            <person name="Kuo A."/>
            <person name="Liang C."/>
            <person name="Lipzen A."/>
            <person name="Lutzoni F."/>
            <person name="Magnuson J."/>
            <person name="Mondo S."/>
            <person name="Nolan M."/>
            <person name="Ohm R."/>
            <person name="Pangilinan J."/>
            <person name="Park H.-J."/>
            <person name="Ramirez L."/>
            <person name="Alfaro M."/>
            <person name="Sun H."/>
            <person name="Tritt A."/>
            <person name="Yoshinaga Y."/>
            <person name="Zwiers L.-H."/>
            <person name="Turgeon B.G."/>
            <person name="Goodwin S.B."/>
            <person name="Spatafora J.W."/>
            <person name="Crous P.W."/>
            <person name="Grigoriev I.V."/>
        </authorList>
    </citation>
    <scope>NUCLEOTIDE SEQUENCE</scope>
    <source>
        <strain evidence="1">IPT5</strain>
    </source>
</reference>
<proteinExistence type="predicted"/>
<dbReference type="EMBL" id="MU006436">
    <property type="protein sequence ID" value="KAF2844016.1"/>
    <property type="molecule type" value="Genomic_DNA"/>
</dbReference>
<dbReference type="Proteomes" id="UP000799423">
    <property type="component" value="Unassembled WGS sequence"/>
</dbReference>
<keyword evidence="2" id="KW-1185">Reference proteome</keyword>
<gene>
    <name evidence="1" type="ORF">T440DRAFT_528490</name>
</gene>
<evidence type="ECO:0000313" key="1">
    <source>
        <dbReference type="EMBL" id="KAF2844016.1"/>
    </source>
</evidence>
<sequence length="76" mass="8226">MSGYCRVCQVINKALPPNPPLRYTGLSLAAPCLAAYGLCIMVPESSRTASSQKRVDILEIQCSSMLLYSKADALVF</sequence>
<organism evidence="1 2">
    <name type="scientific">Plenodomus tracheiphilus IPT5</name>
    <dbReference type="NCBI Taxonomy" id="1408161"/>
    <lineage>
        <taxon>Eukaryota</taxon>
        <taxon>Fungi</taxon>
        <taxon>Dikarya</taxon>
        <taxon>Ascomycota</taxon>
        <taxon>Pezizomycotina</taxon>
        <taxon>Dothideomycetes</taxon>
        <taxon>Pleosporomycetidae</taxon>
        <taxon>Pleosporales</taxon>
        <taxon>Pleosporineae</taxon>
        <taxon>Leptosphaeriaceae</taxon>
        <taxon>Plenodomus</taxon>
    </lineage>
</organism>
<protein>
    <submittedName>
        <fullName evidence="1">Uncharacterized protein</fullName>
    </submittedName>
</protein>
<dbReference type="AlphaFoldDB" id="A0A6A7ALP1"/>
<accession>A0A6A7ALP1</accession>
<evidence type="ECO:0000313" key="2">
    <source>
        <dbReference type="Proteomes" id="UP000799423"/>
    </source>
</evidence>